<dbReference type="RefSeq" id="WP_057916111.1">
    <property type="nucleotide sequence ID" value="NZ_CP011129.1"/>
</dbReference>
<proteinExistence type="predicted"/>
<evidence type="ECO:0000313" key="3">
    <source>
        <dbReference type="Proteomes" id="UP000060787"/>
    </source>
</evidence>
<dbReference type="KEGG" id="laq:GLA29479_1274"/>
<dbReference type="Proteomes" id="UP000060787">
    <property type="component" value="Chromosome"/>
</dbReference>
<dbReference type="InterPro" id="IPR025309">
    <property type="entry name" value="KTSC_dom"/>
</dbReference>
<dbReference type="eggNOG" id="ENOG50334ZC">
    <property type="taxonomic scope" value="Bacteria"/>
</dbReference>
<protein>
    <submittedName>
        <fullName evidence="2">KTSC domain protein</fullName>
    </submittedName>
</protein>
<feature type="domain" description="KTSC" evidence="1">
    <location>
        <begin position="7"/>
        <end position="64"/>
    </location>
</feature>
<dbReference type="KEGG" id="lab:LA76x_0099"/>
<dbReference type="OrthoDB" id="8612029at2"/>
<dbReference type="Pfam" id="PF13619">
    <property type="entry name" value="KTSC"/>
    <property type="match status" value="1"/>
</dbReference>
<dbReference type="PATRIC" id="fig|84531.7.peg.1262"/>
<reference evidence="2 3" key="1">
    <citation type="journal article" date="2015" name="BMC Genomics">
        <title>Comparative genomics and metabolic profiling of the genus Lysobacter.</title>
        <authorList>
            <person name="de Bruijn I."/>
            <person name="Cheng X."/>
            <person name="de Jager V."/>
            <person name="Exposito R.G."/>
            <person name="Watrous J."/>
            <person name="Patel N."/>
            <person name="Postma J."/>
            <person name="Dorrestein P.C."/>
            <person name="Kobayashi D."/>
            <person name="Raaijmakers J.M."/>
        </authorList>
    </citation>
    <scope>NUCLEOTIDE SEQUENCE [LARGE SCALE GENOMIC DNA]</scope>
    <source>
        <strain evidence="2 3">76</strain>
    </source>
</reference>
<sequence length="66" mass="7306">MEMIRVSSSAIEAIGYDLATGLLRIRFVEGQDYDFHGVPESVNLGLIAATSKGGYYHAHIRDRYSS</sequence>
<evidence type="ECO:0000259" key="1">
    <source>
        <dbReference type="Pfam" id="PF13619"/>
    </source>
</evidence>
<evidence type="ECO:0000313" key="2">
    <source>
        <dbReference type="EMBL" id="ALN78261.1"/>
    </source>
</evidence>
<gene>
    <name evidence="2" type="ORF">LA76x_0099</name>
</gene>
<dbReference type="STRING" id="84531.LA76x_0099"/>
<keyword evidence="3" id="KW-1185">Reference proteome</keyword>
<name>A0A0S2F3X3_LYSAN</name>
<accession>A0A0S2F3X3</accession>
<organism evidence="2 3">
    <name type="scientific">Lysobacter antibioticus</name>
    <dbReference type="NCBI Taxonomy" id="84531"/>
    <lineage>
        <taxon>Bacteria</taxon>
        <taxon>Pseudomonadati</taxon>
        <taxon>Pseudomonadota</taxon>
        <taxon>Gammaproteobacteria</taxon>
        <taxon>Lysobacterales</taxon>
        <taxon>Lysobacteraceae</taxon>
        <taxon>Lysobacter</taxon>
    </lineage>
</organism>
<dbReference type="AlphaFoldDB" id="A0A0S2F3X3"/>
<dbReference type="EMBL" id="CP011129">
    <property type="protein sequence ID" value="ALN78261.1"/>
    <property type="molecule type" value="Genomic_DNA"/>
</dbReference>